<evidence type="ECO:0000313" key="2">
    <source>
        <dbReference type="Proteomes" id="UP001162501"/>
    </source>
</evidence>
<gene>
    <name evidence="1" type="ORF">MRATA1EN22A_LOCUS4546</name>
</gene>
<evidence type="ECO:0000313" key="1">
    <source>
        <dbReference type="EMBL" id="CAM9582358.1"/>
    </source>
</evidence>
<name>A0AC59YCK9_RANTA</name>
<accession>A0AC59YCK9</accession>
<organism evidence="1 2">
    <name type="scientific">Rangifer tarandus platyrhynchus</name>
    <name type="common">Svalbard reindeer</name>
    <dbReference type="NCBI Taxonomy" id="3082113"/>
    <lineage>
        <taxon>Eukaryota</taxon>
        <taxon>Metazoa</taxon>
        <taxon>Chordata</taxon>
        <taxon>Craniata</taxon>
        <taxon>Vertebrata</taxon>
        <taxon>Euteleostomi</taxon>
        <taxon>Mammalia</taxon>
        <taxon>Eutheria</taxon>
        <taxon>Laurasiatheria</taxon>
        <taxon>Artiodactyla</taxon>
        <taxon>Ruminantia</taxon>
        <taxon>Pecora</taxon>
        <taxon>Cervidae</taxon>
        <taxon>Odocoileinae</taxon>
        <taxon>Rangifer</taxon>
    </lineage>
</organism>
<reference evidence="1" key="2">
    <citation type="submission" date="2025-03" db="EMBL/GenBank/DDBJ databases">
        <authorList>
            <consortium name="ELIXIR-Norway"/>
            <consortium name="Elixir Norway"/>
        </authorList>
    </citation>
    <scope>NUCLEOTIDE SEQUENCE</scope>
</reference>
<reference evidence="1" key="1">
    <citation type="submission" date="2023-05" db="EMBL/GenBank/DDBJ databases">
        <authorList>
            <consortium name="ELIXIR-Norway"/>
        </authorList>
    </citation>
    <scope>NUCLEOTIDE SEQUENCE</scope>
</reference>
<dbReference type="EMBL" id="OX596097">
    <property type="protein sequence ID" value="CAM9582358.1"/>
    <property type="molecule type" value="Genomic_DNA"/>
</dbReference>
<dbReference type="Proteomes" id="UP001162501">
    <property type="component" value="Chromosome 13"/>
</dbReference>
<sequence>MRVSLARVRAAVTLSFGSGSRRWQRCVSSSSPSGLPAGPCANLQPSGPTPPLPHSPSGRSRTAGAPCAAEV</sequence>
<protein>
    <submittedName>
        <fullName evidence="1">Uncharacterized protein</fullName>
    </submittedName>
</protein>
<proteinExistence type="predicted"/>